<keyword evidence="2" id="KW-0812">Transmembrane</keyword>
<evidence type="ECO:0000256" key="2">
    <source>
        <dbReference type="SAM" id="Phobius"/>
    </source>
</evidence>
<name>A0A0V0R6A6_PSEPJ</name>
<reference evidence="3 4" key="1">
    <citation type="journal article" date="2015" name="Sci. Rep.">
        <title>Genome of the facultative scuticociliatosis pathogen Pseudocohnilembus persalinus provides insight into its virulence through horizontal gene transfer.</title>
        <authorList>
            <person name="Xiong J."/>
            <person name="Wang G."/>
            <person name="Cheng J."/>
            <person name="Tian M."/>
            <person name="Pan X."/>
            <person name="Warren A."/>
            <person name="Jiang C."/>
            <person name="Yuan D."/>
            <person name="Miao W."/>
        </authorList>
    </citation>
    <scope>NUCLEOTIDE SEQUENCE [LARGE SCALE GENOMIC DNA]</scope>
    <source>
        <strain evidence="3">36N120E</strain>
    </source>
</reference>
<dbReference type="AlphaFoldDB" id="A0A0V0R6A6"/>
<evidence type="ECO:0000256" key="1">
    <source>
        <dbReference type="SAM" id="Coils"/>
    </source>
</evidence>
<gene>
    <name evidence="3" type="ORF">PPERSA_08441</name>
</gene>
<keyword evidence="1" id="KW-0175">Coiled coil</keyword>
<feature type="coiled-coil region" evidence="1">
    <location>
        <begin position="20"/>
        <end position="128"/>
    </location>
</feature>
<keyword evidence="2" id="KW-1133">Transmembrane helix</keyword>
<dbReference type="InParanoid" id="A0A0V0R6A6"/>
<keyword evidence="2" id="KW-0472">Membrane</keyword>
<evidence type="ECO:0000313" key="3">
    <source>
        <dbReference type="EMBL" id="KRX10038.1"/>
    </source>
</evidence>
<protein>
    <submittedName>
        <fullName evidence="3">Uncharacterized protein</fullName>
    </submittedName>
</protein>
<keyword evidence="4" id="KW-1185">Reference proteome</keyword>
<comment type="caution">
    <text evidence="3">The sequence shown here is derived from an EMBL/GenBank/DDBJ whole genome shotgun (WGS) entry which is preliminary data.</text>
</comment>
<feature type="transmembrane region" description="Helical" evidence="2">
    <location>
        <begin position="134"/>
        <end position="156"/>
    </location>
</feature>
<dbReference type="EMBL" id="LDAU01000040">
    <property type="protein sequence ID" value="KRX10038.1"/>
    <property type="molecule type" value="Genomic_DNA"/>
</dbReference>
<sequence>MELALMDLQGVDKINKTLDYKRHKLELENIQNKFNLYESVIKRNKQNGIIPIDDKQMRIQQAEQKLEQNNFQLIQIKQDAYQAEKYGISAQHNLNNQGAILDRALGANQDMQQNLNSANQNIIEIQQKRRKNKIILWTAIGSVIFAFAFIIMYRLYKIFG</sequence>
<accession>A0A0V0R6A6</accession>
<dbReference type="Proteomes" id="UP000054937">
    <property type="component" value="Unassembled WGS sequence"/>
</dbReference>
<evidence type="ECO:0000313" key="4">
    <source>
        <dbReference type="Proteomes" id="UP000054937"/>
    </source>
</evidence>
<proteinExistence type="predicted"/>
<organism evidence="3 4">
    <name type="scientific">Pseudocohnilembus persalinus</name>
    <name type="common">Ciliate</name>
    <dbReference type="NCBI Taxonomy" id="266149"/>
    <lineage>
        <taxon>Eukaryota</taxon>
        <taxon>Sar</taxon>
        <taxon>Alveolata</taxon>
        <taxon>Ciliophora</taxon>
        <taxon>Intramacronucleata</taxon>
        <taxon>Oligohymenophorea</taxon>
        <taxon>Scuticociliatia</taxon>
        <taxon>Philasterida</taxon>
        <taxon>Pseudocohnilembidae</taxon>
        <taxon>Pseudocohnilembus</taxon>
    </lineage>
</organism>